<feature type="non-terminal residue" evidence="2">
    <location>
        <position position="1"/>
    </location>
</feature>
<comment type="caution">
    <text evidence="2">The sequence shown here is derived from an EMBL/GenBank/DDBJ whole genome shotgun (WGS) entry which is preliminary data.</text>
</comment>
<sequence length="107" mass="12044">IMFVPFLYAFFCVLVSFVTYSSKEISVGEMAVRKLVQFILIELVVGGISVMLEPALTLTMLLPIGLAAAIVWLAVQGIDYLIAQYTASQLTKELWEMQRRSLRDKPE</sequence>
<evidence type="ECO:0000256" key="1">
    <source>
        <dbReference type="SAM" id="Phobius"/>
    </source>
</evidence>
<name>B9Y8E7_9FIRM</name>
<feature type="transmembrane region" description="Helical" evidence="1">
    <location>
        <begin position="6"/>
        <end position="23"/>
    </location>
</feature>
<evidence type="ECO:0000313" key="3">
    <source>
        <dbReference type="Proteomes" id="UP000005950"/>
    </source>
</evidence>
<reference evidence="2 3" key="2">
    <citation type="submission" date="2009-02" db="EMBL/GenBank/DDBJ databases">
        <title>Draft genome sequence of Holdemania filiformis DSM 12042.</title>
        <authorList>
            <person name="Sudarsanam P."/>
            <person name="Ley R."/>
            <person name="Guruge J."/>
            <person name="Turnbaugh P.J."/>
            <person name="Mahowald M."/>
            <person name="Liep D."/>
            <person name="Gordon J."/>
        </authorList>
    </citation>
    <scope>NUCLEOTIDE SEQUENCE [LARGE SCALE GENOMIC DNA]</scope>
    <source>
        <strain evidence="2 3">DSM 12042</strain>
    </source>
</reference>
<keyword evidence="1" id="KW-0812">Transmembrane</keyword>
<dbReference type="RefSeq" id="WP_006059282.1">
    <property type="nucleotide sequence ID" value="NZ_GG657556.1"/>
</dbReference>
<keyword evidence="1" id="KW-0472">Membrane</keyword>
<protein>
    <submittedName>
        <fullName evidence="2">Uncharacterized protein</fullName>
    </submittedName>
</protein>
<dbReference type="EMBL" id="ACCF01000121">
    <property type="protein sequence ID" value="EEF67741.1"/>
    <property type="molecule type" value="Genomic_DNA"/>
</dbReference>
<dbReference type="AlphaFoldDB" id="B9Y8E7"/>
<reference evidence="2 3" key="1">
    <citation type="submission" date="2008-12" db="EMBL/GenBank/DDBJ databases">
        <authorList>
            <person name="Fulton L."/>
            <person name="Clifton S."/>
            <person name="Fulton B."/>
            <person name="Xu J."/>
            <person name="Minx P."/>
            <person name="Pepin K.H."/>
            <person name="Johnson M."/>
            <person name="Bhonagiri V."/>
            <person name="Nash W.E."/>
            <person name="Mardis E.R."/>
            <person name="Wilson R.K."/>
        </authorList>
    </citation>
    <scope>NUCLEOTIDE SEQUENCE [LARGE SCALE GENOMIC DNA]</scope>
    <source>
        <strain evidence="2 3">DSM 12042</strain>
    </source>
</reference>
<feature type="transmembrane region" description="Helical" evidence="1">
    <location>
        <begin position="35"/>
        <end position="52"/>
    </location>
</feature>
<keyword evidence="1" id="KW-1133">Transmembrane helix</keyword>
<gene>
    <name evidence="2" type="ORF">HOLDEFILI_02094</name>
</gene>
<dbReference type="Proteomes" id="UP000005950">
    <property type="component" value="Unassembled WGS sequence"/>
</dbReference>
<evidence type="ECO:0000313" key="2">
    <source>
        <dbReference type="EMBL" id="EEF67741.1"/>
    </source>
</evidence>
<proteinExistence type="predicted"/>
<dbReference type="HOGENOM" id="CLU_2202523_0_0_9"/>
<dbReference type="STRING" id="545696.HOLDEFILI_02094"/>
<accession>B9Y8E7</accession>
<organism evidence="2 3">
    <name type="scientific">Holdemania filiformis DSM 12042</name>
    <dbReference type="NCBI Taxonomy" id="545696"/>
    <lineage>
        <taxon>Bacteria</taxon>
        <taxon>Bacillati</taxon>
        <taxon>Bacillota</taxon>
        <taxon>Erysipelotrichia</taxon>
        <taxon>Erysipelotrichales</taxon>
        <taxon>Erysipelotrichaceae</taxon>
        <taxon>Holdemania</taxon>
    </lineage>
</organism>
<feature type="transmembrane region" description="Helical" evidence="1">
    <location>
        <begin position="58"/>
        <end position="82"/>
    </location>
</feature>